<evidence type="ECO:0000256" key="5">
    <source>
        <dbReference type="ARBA" id="ARBA00022840"/>
    </source>
</evidence>
<dbReference type="GO" id="GO:0006955">
    <property type="term" value="P:immune response"/>
    <property type="evidence" value="ECO:0007669"/>
    <property type="project" value="TreeGrafter"/>
</dbReference>
<reference evidence="7 8" key="1">
    <citation type="submission" date="2014-02" db="EMBL/GenBank/DDBJ databases">
        <title>Single nucleus genome sequencing reveals high similarity among nuclei of an endomycorrhizal fungus.</title>
        <authorList>
            <person name="Lin K."/>
            <person name="Geurts R."/>
            <person name="Zhang Z."/>
            <person name="Limpens E."/>
            <person name="Saunders D.G."/>
            <person name="Mu D."/>
            <person name="Pang E."/>
            <person name="Cao H."/>
            <person name="Cha H."/>
            <person name="Lin T."/>
            <person name="Zhou Q."/>
            <person name="Shang Y."/>
            <person name="Li Y."/>
            <person name="Ivanov S."/>
            <person name="Sharma T."/>
            <person name="Velzen R.V."/>
            <person name="Ruijter N.D."/>
            <person name="Aanen D.K."/>
            <person name="Win J."/>
            <person name="Kamoun S."/>
            <person name="Bisseling T."/>
            <person name="Huang S."/>
        </authorList>
    </citation>
    <scope>NUCLEOTIDE SEQUENCE [LARGE SCALE GENOMIC DNA]</scope>
    <source>
        <strain evidence="8">DAOM197198w</strain>
    </source>
</reference>
<evidence type="ECO:0000256" key="1">
    <source>
        <dbReference type="ARBA" id="ARBA00022527"/>
    </source>
</evidence>
<evidence type="ECO:0000259" key="6">
    <source>
        <dbReference type="PROSITE" id="PS50011"/>
    </source>
</evidence>
<dbReference type="PANTHER" id="PTHR46716">
    <property type="entry name" value="MITOGEN-ACTIVATED PROTEIN KINASE KINASE KINASE 7"/>
    <property type="match status" value="1"/>
</dbReference>
<dbReference type="InterPro" id="IPR011009">
    <property type="entry name" value="Kinase-like_dom_sf"/>
</dbReference>
<dbReference type="HOGENOM" id="CLU_000288_7_8_1"/>
<dbReference type="PANTHER" id="PTHR46716:SF1">
    <property type="entry name" value="MITOGEN-ACTIVATED PROTEIN KINASE KINASE KINASE 7"/>
    <property type="match status" value="1"/>
</dbReference>
<accession>A0A015K0W6</accession>
<evidence type="ECO:0000313" key="8">
    <source>
        <dbReference type="Proteomes" id="UP000022910"/>
    </source>
</evidence>
<dbReference type="Pfam" id="PF07714">
    <property type="entry name" value="PK_Tyr_Ser-Thr"/>
    <property type="match status" value="1"/>
</dbReference>
<dbReference type="PROSITE" id="PS50011">
    <property type="entry name" value="PROTEIN_KINASE_DOM"/>
    <property type="match status" value="1"/>
</dbReference>
<dbReference type="SUPFAM" id="SSF56112">
    <property type="entry name" value="Protein kinase-like (PK-like)"/>
    <property type="match status" value="2"/>
</dbReference>
<comment type="caution">
    <text evidence="7">The sequence shown here is derived from an EMBL/GenBank/DDBJ whole genome shotgun (WGS) entry which is preliminary data.</text>
</comment>
<protein>
    <submittedName>
        <fullName evidence="7">Ste20p</fullName>
    </submittedName>
</protein>
<dbReference type="GO" id="GO:0004709">
    <property type="term" value="F:MAP kinase kinase kinase activity"/>
    <property type="evidence" value="ECO:0007669"/>
    <property type="project" value="TreeGrafter"/>
</dbReference>
<evidence type="ECO:0000256" key="4">
    <source>
        <dbReference type="ARBA" id="ARBA00022777"/>
    </source>
</evidence>
<proteinExistence type="predicted"/>
<dbReference type="EMBL" id="JEMT01014771">
    <property type="protein sequence ID" value="EXX73275.1"/>
    <property type="molecule type" value="Genomic_DNA"/>
</dbReference>
<evidence type="ECO:0000256" key="3">
    <source>
        <dbReference type="ARBA" id="ARBA00022741"/>
    </source>
</evidence>
<keyword evidence="8" id="KW-1185">Reference proteome</keyword>
<keyword evidence="4" id="KW-0418">Kinase</keyword>
<dbReference type="GO" id="GO:0007254">
    <property type="term" value="P:JNK cascade"/>
    <property type="evidence" value="ECO:0007669"/>
    <property type="project" value="TreeGrafter"/>
</dbReference>
<organism evidence="7 8">
    <name type="scientific">Rhizophagus irregularis (strain DAOM 197198w)</name>
    <name type="common">Glomus intraradices</name>
    <dbReference type="NCBI Taxonomy" id="1432141"/>
    <lineage>
        <taxon>Eukaryota</taxon>
        <taxon>Fungi</taxon>
        <taxon>Fungi incertae sedis</taxon>
        <taxon>Mucoromycota</taxon>
        <taxon>Glomeromycotina</taxon>
        <taxon>Glomeromycetes</taxon>
        <taxon>Glomerales</taxon>
        <taxon>Glomeraceae</taxon>
        <taxon>Rhizophagus</taxon>
    </lineage>
</organism>
<dbReference type="Proteomes" id="UP000022910">
    <property type="component" value="Unassembled WGS sequence"/>
</dbReference>
<feature type="domain" description="Protein kinase" evidence="6">
    <location>
        <begin position="738"/>
        <end position="1017"/>
    </location>
</feature>
<dbReference type="InterPro" id="IPR000719">
    <property type="entry name" value="Prot_kinase_dom"/>
</dbReference>
<gene>
    <name evidence="7" type="ORF">RirG_061690</name>
</gene>
<dbReference type="GO" id="GO:0005524">
    <property type="term" value="F:ATP binding"/>
    <property type="evidence" value="ECO:0007669"/>
    <property type="project" value="UniProtKB-KW"/>
</dbReference>
<name>A0A015K0W6_RHIIW</name>
<keyword evidence="3" id="KW-0547">Nucleotide-binding</keyword>
<dbReference type="Gene3D" id="1.10.510.10">
    <property type="entry name" value="Transferase(Phosphotransferase) domain 1"/>
    <property type="match status" value="1"/>
</dbReference>
<keyword evidence="5" id="KW-0067">ATP-binding</keyword>
<keyword evidence="2" id="KW-0808">Transferase</keyword>
<dbReference type="InterPro" id="IPR001245">
    <property type="entry name" value="Ser-Thr/Tyr_kinase_cat_dom"/>
</dbReference>
<keyword evidence="1" id="KW-0723">Serine/threonine-protein kinase</keyword>
<sequence>MDKNYNSFNIYGISQNPNTKDYIVVLNNGYCENCSKVYTNIKEKWCKTCQLNNSEKKFSFGISENENIDNFIQEMQLKISCSSDIIVEWIPYNQFGIIKEISKGDSTAVYSAIWKDGPLQHDKHNGELRRMPNKEVALKYLCNSQDLNNEFINVVKSYSIEVDPYNYILNIHGISQNLNTKDYVIVLDNGYCENCSEVYTNIKEKWCKTCQLNSFEKKFSYGISENEIIDNFIQEMQLKISHPSDIIVEWIPYNQQFDCIEEIGKIGSTILYSAIWKDGPLQIDEHYGILKRISDKKVTLKYLHNSYNSSNIANKLLNEFGQQHFIRRTGLILNLFGLTQNSNTNNYILVFNNNYCENCNNKSYTHINYKWCKQCQLNNLKKSFVNWASGNEKIDNFIQEMQLKINDDYDIIVEWIPYNQFSDIKEISKNDSFAVYSAVWKSGPLRYDTFYNKLQRYSLVDNKVFLKYFYSLQNITNEIESYSNNTFNGNQKIYGVSQNSNTKDYLIIFQDYCCKNCGEINVVGNFGWCKPCQINNLKQNFENWTSKNKEIDELIQKMQLKIGKDDDIIIEWISYNQFINIKEISKDDFAMIYSAIWMEGPLQYDWYNGREQKRMFTNKKVALKYLCNSQDINEILNEIREHSISNDDEILNIYGISQYPSTKNYIIVLQDGYCKDCGRIYTNVNKKWCKPCQLNNLEKNLSYGISENESIDNFIQEMQLKISCPSDIIVEWIPYNQFSNIEEIGKGGFAIVYSAIWKDGPLKIDYRYDGKLKRIPNKKVALKCLNNSQNINNKFLNEVKEYSISNNDNILNLYGISQNPDTKDYIMILNYANNGNINNYSYINIEWYWFERLWMLRDIIEGLKKIHGNNMIHRDFHTGNILLSLDFNSYGKSGNPSSDLYISDMGLCGEVGNVDETKIYGVMPYVAPEVLKSKPYTQAADIYSFGMIMYFVATKKQPFANCAHDNILALNICNGNRPKINENEVPKCYVDLMERCWDLNPNNRPSAIEVSELIELFCNSSYMGANKDKEIEKQFKEAEEYRKANYTSIGNSQLTSHHPQAYYTSRLLNPFTRDLSNNDTDCLDCMID</sequence>
<dbReference type="AlphaFoldDB" id="A0A015K0W6"/>
<evidence type="ECO:0000313" key="7">
    <source>
        <dbReference type="EMBL" id="EXX73275.1"/>
    </source>
</evidence>
<evidence type="ECO:0000256" key="2">
    <source>
        <dbReference type="ARBA" id="ARBA00022679"/>
    </source>
</evidence>